<dbReference type="Proteomes" id="UP000765509">
    <property type="component" value="Unassembled WGS sequence"/>
</dbReference>
<sequence>MEDNENYAPLTLVHKEEITGHHHPYASKQERVMPVHQEKKLSMMRMSTGLQPKVKQMVNQGDKISPCMRRALRKIVSLPTLNCPPPMVFLVNQRCDRKGTRIAKLRMLINVQAGRSNKDG</sequence>
<evidence type="ECO:0000313" key="1">
    <source>
        <dbReference type="EMBL" id="MBW0488847.1"/>
    </source>
</evidence>
<proteinExistence type="predicted"/>
<reference evidence="1" key="1">
    <citation type="submission" date="2021-03" db="EMBL/GenBank/DDBJ databases">
        <title>Draft genome sequence of rust myrtle Austropuccinia psidii MF-1, a brazilian biotype.</title>
        <authorList>
            <person name="Quecine M.C."/>
            <person name="Pachon D.M.R."/>
            <person name="Bonatelli M.L."/>
            <person name="Correr F.H."/>
            <person name="Franceschini L.M."/>
            <person name="Leite T.F."/>
            <person name="Margarido G.R.A."/>
            <person name="Almeida C.A."/>
            <person name="Ferrarezi J.A."/>
            <person name="Labate C.A."/>
        </authorList>
    </citation>
    <scope>NUCLEOTIDE SEQUENCE</scope>
    <source>
        <strain evidence="1">MF-1</strain>
    </source>
</reference>
<dbReference type="EMBL" id="AVOT02009795">
    <property type="protein sequence ID" value="MBW0488847.1"/>
    <property type="molecule type" value="Genomic_DNA"/>
</dbReference>
<comment type="caution">
    <text evidence="1">The sequence shown here is derived from an EMBL/GenBank/DDBJ whole genome shotgun (WGS) entry which is preliminary data.</text>
</comment>
<organism evidence="1 2">
    <name type="scientific">Austropuccinia psidii MF-1</name>
    <dbReference type="NCBI Taxonomy" id="1389203"/>
    <lineage>
        <taxon>Eukaryota</taxon>
        <taxon>Fungi</taxon>
        <taxon>Dikarya</taxon>
        <taxon>Basidiomycota</taxon>
        <taxon>Pucciniomycotina</taxon>
        <taxon>Pucciniomycetes</taxon>
        <taxon>Pucciniales</taxon>
        <taxon>Sphaerophragmiaceae</taxon>
        <taxon>Austropuccinia</taxon>
    </lineage>
</organism>
<accession>A0A9Q3H2Q1</accession>
<protein>
    <submittedName>
        <fullName evidence="1">Uncharacterized protein</fullName>
    </submittedName>
</protein>
<keyword evidence="2" id="KW-1185">Reference proteome</keyword>
<gene>
    <name evidence="1" type="ORF">O181_028562</name>
</gene>
<name>A0A9Q3H2Q1_9BASI</name>
<evidence type="ECO:0000313" key="2">
    <source>
        <dbReference type="Proteomes" id="UP000765509"/>
    </source>
</evidence>
<dbReference type="AlphaFoldDB" id="A0A9Q3H2Q1"/>